<protein>
    <submittedName>
        <fullName evidence="8">(2Fe-2S)-binding domain protein</fullName>
    </submittedName>
</protein>
<proteinExistence type="predicted"/>
<dbReference type="AlphaFoldDB" id="X0PNJ0"/>
<evidence type="ECO:0000256" key="6">
    <source>
        <dbReference type="ARBA" id="ARBA00060707"/>
    </source>
</evidence>
<dbReference type="STRING" id="1423734.FC83_GL003249"/>
<dbReference type="EMBL" id="AZGA01000057">
    <property type="protein sequence ID" value="KRM33168.1"/>
    <property type="molecule type" value="Genomic_DNA"/>
</dbReference>
<dbReference type="InterPro" id="IPR002888">
    <property type="entry name" value="2Fe-2S-bd"/>
</dbReference>
<dbReference type="eggNOG" id="COG2080">
    <property type="taxonomic scope" value="Bacteria"/>
</dbReference>
<keyword evidence="9" id="KW-1185">Reference proteome</keyword>
<dbReference type="SUPFAM" id="SSF47741">
    <property type="entry name" value="CO dehydrogenase ISP C-domain like"/>
    <property type="match status" value="1"/>
</dbReference>
<dbReference type="Pfam" id="PF00111">
    <property type="entry name" value="Fer2"/>
    <property type="match status" value="1"/>
</dbReference>
<dbReference type="PROSITE" id="PS00197">
    <property type="entry name" value="2FE2S_FER_1"/>
    <property type="match status" value="1"/>
</dbReference>
<keyword evidence="5" id="KW-0411">Iron-sulfur</keyword>
<feature type="domain" description="2Fe-2S ferredoxin-type" evidence="7">
    <location>
        <begin position="3"/>
        <end position="79"/>
    </location>
</feature>
<keyword evidence="4" id="KW-0408">Iron</keyword>
<evidence type="ECO:0000259" key="7">
    <source>
        <dbReference type="PROSITE" id="PS51085"/>
    </source>
</evidence>
<dbReference type="InterPro" id="IPR036010">
    <property type="entry name" value="2Fe-2S_ferredoxin-like_sf"/>
</dbReference>
<name>X0PNJ0_9LACO</name>
<dbReference type="RefSeq" id="WP_035450814.1">
    <property type="nucleotide sequence ID" value="NZ_AZGA01000057.1"/>
</dbReference>
<dbReference type="InterPro" id="IPR006058">
    <property type="entry name" value="2Fe2S_fd_BS"/>
</dbReference>
<comment type="caution">
    <text evidence="8">The sequence shown here is derived from an EMBL/GenBank/DDBJ whole genome shotgun (WGS) entry which is preliminary data.</text>
</comment>
<dbReference type="FunFam" id="3.10.20.30:FF:000020">
    <property type="entry name" value="Xanthine dehydrogenase iron-sulfur subunit"/>
    <property type="match status" value="1"/>
</dbReference>
<dbReference type="NCBIfam" id="NF043084">
    <property type="entry name" value="XdhC_XDHase"/>
    <property type="match status" value="1"/>
</dbReference>
<dbReference type="InterPro" id="IPR050033">
    <property type="entry name" value="XdhC_XDHase"/>
</dbReference>
<evidence type="ECO:0000256" key="3">
    <source>
        <dbReference type="ARBA" id="ARBA00023002"/>
    </source>
</evidence>
<dbReference type="InterPro" id="IPR001041">
    <property type="entry name" value="2Fe-2S_ferredoxin-type"/>
</dbReference>
<dbReference type="Proteomes" id="UP000051236">
    <property type="component" value="Unassembled WGS sequence"/>
</dbReference>
<evidence type="ECO:0000256" key="2">
    <source>
        <dbReference type="ARBA" id="ARBA00022723"/>
    </source>
</evidence>
<dbReference type="Gene3D" id="3.10.20.30">
    <property type="match status" value="1"/>
</dbReference>
<dbReference type="PANTHER" id="PTHR44379">
    <property type="entry name" value="OXIDOREDUCTASE WITH IRON-SULFUR SUBUNIT"/>
    <property type="match status" value="1"/>
</dbReference>
<evidence type="ECO:0000256" key="1">
    <source>
        <dbReference type="ARBA" id="ARBA00022714"/>
    </source>
</evidence>
<evidence type="ECO:0000256" key="5">
    <source>
        <dbReference type="ARBA" id="ARBA00023014"/>
    </source>
</evidence>
<dbReference type="Pfam" id="PF01799">
    <property type="entry name" value="Fer2_2"/>
    <property type="match status" value="1"/>
</dbReference>
<organism evidence="8 9">
    <name type="scientific">Agrilactobacillus composti DSM 18527 = JCM 14202</name>
    <dbReference type="NCBI Taxonomy" id="1423734"/>
    <lineage>
        <taxon>Bacteria</taxon>
        <taxon>Bacillati</taxon>
        <taxon>Bacillota</taxon>
        <taxon>Bacilli</taxon>
        <taxon>Lactobacillales</taxon>
        <taxon>Lactobacillaceae</taxon>
        <taxon>Agrilactobacillus</taxon>
    </lineage>
</organism>
<evidence type="ECO:0000313" key="9">
    <source>
        <dbReference type="Proteomes" id="UP000051236"/>
    </source>
</evidence>
<keyword evidence="1" id="KW-0001">2Fe-2S</keyword>
<dbReference type="SUPFAM" id="SSF54292">
    <property type="entry name" value="2Fe-2S ferredoxin-like"/>
    <property type="match status" value="1"/>
</dbReference>
<dbReference type="CDD" id="cd00207">
    <property type="entry name" value="fer2"/>
    <property type="match status" value="1"/>
</dbReference>
<dbReference type="InterPro" id="IPR012675">
    <property type="entry name" value="Beta-grasp_dom_sf"/>
</dbReference>
<dbReference type="GO" id="GO:0004854">
    <property type="term" value="F:xanthine dehydrogenase activity"/>
    <property type="evidence" value="ECO:0007669"/>
    <property type="project" value="InterPro"/>
</dbReference>
<evidence type="ECO:0000313" key="8">
    <source>
        <dbReference type="EMBL" id="KRM33168.1"/>
    </source>
</evidence>
<comment type="pathway">
    <text evidence="6">Alkaloid degradation; nicotine degradation.</text>
</comment>
<dbReference type="Gene3D" id="1.10.150.120">
    <property type="entry name" value="[2Fe-2S]-binding domain"/>
    <property type="match status" value="1"/>
</dbReference>
<dbReference type="PANTHER" id="PTHR44379:SF8">
    <property type="entry name" value="XANTHINE DEHYDROGENASE IRON-SULFUR-BINDING SUBUNIT XDHC-RELATED"/>
    <property type="match status" value="1"/>
</dbReference>
<dbReference type="PROSITE" id="PS51085">
    <property type="entry name" value="2FE2S_FER_2"/>
    <property type="match status" value="1"/>
</dbReference>
<sequence>MNQTIEFTLNGETRHYSVDVRQSLLELLRDELALTGTKEGCGVGECGACTVIVDGETVDSCIYLAVWADGKTLTTVEGLAAEDGSLSDVQTAYVQDGAVQCGFCIPGMVLSSTQFLEDNPTPTRPEIKRALSGNMCRCTGYQKIVDAVADVAEKRQENADIAPVNFTRHA</sequence>
<gene>
    <name evidence="8" type="ORF">FC83_GL003249</name>
</gene>
<dbReference type="GO" id="GO:0006144">
    <property type="term" value="P:purine nucleobase metabolic process"/>
    <property type="evidence" value="ECO:0007669"/>
    <property type="project" value="InterPro"/>
</dbReference>
<dbReference type="InterPro" id="IPR036884">
    <property type="entry name" value="2Fe-2S-bd_dom_sf"/>
</dbReference>
<dbReference type="PATRIC" id="fig|1423734.3.peg.3299"/>
<evidence type="ECO:0000256" key="4">
    <source>
        <dbReference type="ARBA" id="ARBA00023004"/>
    </source>
</evidence>
<dbReference type="OrthoDB" id="9796880at2"/>
<dbReference type="GO" id="GO:0051537">
    <property type="term" value="F:2 iron, 2 sulfur cluster binding"/>
    <property type="evidence" value="ECO:0007669"/>
    <property type="project" value="UniProtKB-KW"/>
</dbReference>
<reference evidence="8 9" key="1">
    <citation type="journal article" date="2015" name="Genome Announc.">
        <title>Expanding the biotechnology potential of lactobacilli through comparative genomics of 213 strains and associated genera.</title>
        <authorList>
            <person name="Sun Z."/>
            <person name="Harris H.M."/>
            <person name="McCann A."/>
            <person name="Guo C."/>
            <person name="Argimon S."/>
            <person name="Zhang W."/>
            <person name="Yang X."/>
            <person name="Jeffery I.B."/>
            <person name="Cooney J.C."/>
            <person name="Kagawa T.F."/>
            <person name="Liu W."/>
            <person name="Song Y."/>
            <person name="Salvetti E."/>
            <person name="Wrobel A."/>
            <person name="Rasinkangas P."/>
            <person name="Parkhill J."/>
            <person name="Rea M.C."/>
            <person name="O'Sullivan O."/>
            <person name="Ritari J."/>
            <person name="Douillard F.P."/>
            <person name="Paul Ross R."/>
            <person name="Yang R."/>
            <person name="Briner A.E."/>
            <person name="Felis G.E."/>
            <person name="de Vos W.M."/>
            <person name="Barrangou R."/>
            <person name="Klaenhammer T.R."/>
            <person name="Caufield P.W."/>
            <person name="Cui Y."/>
            <person name="Zhang H."/>
            <person name="O'Toole P.W."/>
        </authorList>
    </citation>
    <scope>NUCLEOTIDE SEQUENCE [LARGE SCALE GENOMIC DNA]</scope>
    <source>
        <strain evidence="8 9">DSM 18527</strain>
    </source>
</reference>
<keyword evidence="3" id="KW-0560">Oxidoreductase</keyword>
<dbReference type="GO" id="GO:0046872">
    <property type="term" value="F:metal ion binding"/>
    <property type="evidence" value="ECO:0007669"/>
    <property type="project" value="UniProtKB-KW"/>
</dbReference>
<accession>X0PNJ0</accession>
<dbReference type="InterPro" id="IPR051452">
    <property type="entry name" value="Diverse_Oxidoreductases"/>
</dbReference>
<keyword evidence="2" id="KW-0479">Metal-binding</keyword>